<feature type="domain" description="HTH arsR-type" evidence="4">
    <location>
        <begin position="241"/>
        <end position="334"/>
    </location>
</feature>
<name>A0A3M2LK57_9ACTN</name>
<dbReference type="EMBL" id="RFFG01000138">
    <property type="protein sequence ID" value="RMI36395.1"/>
    <property type="molecule type" value="Genomic_DNA"/>
</dbReference>
<dbReference type="SUPFAM" id="SSF46785">
    <property type="entry name" value="Winged helix' DNA-binding domain"/>
    <property type="match status" value="1"/>
</dbReference>
<dbReference type="InterPro" id="IPR051011">
    <property type="entry name" value="Metal_resp_trans_reg"/>
</dbReference>
<evidence type="ECO:0000259" key="4">
    <source>
        <dbReference type="PROSITE" id="PS50987"/>
    </source>
</evidence>
<comment type="caution">
    <text evidence="5">The sequence shown here is derived from an EMBL/GenBank/DDBJ whole genome shotgun (WGS) entry which is preliminary data.</text>
</comment>
<dbReference type="InterPro" id="IPR036390">
    <property type="entry name" value="WH_DNA-bd_sf"/>
</dbReference>
<reference evidence="5 6" key="1">
    <citation type="submission" date="2018-10" db="EMBL/GenBank/DDBJ databases">
        <title>Isolation from soil.</title>
        <authorList>
            <person name="Hu J."/>
        </authorList>
    </citation>
    <scope>NUCLEOTIDE SEQUENCE [LARGE SCALE GENOMIC DNA]</scope>
    <source>
        <strain evidence="5 6">NEAU-Ht49</strain>
    </source>
</reference>
<dbReference type="PANTHER" id="PTHR43132">
    <property type="entry name" value="ARSENICAL RESISTANCE OPERON REPRESSOR ARSR-RELATED"/>
    <property type="match status" value="1"/>
</dbReference>
<keyword evidence="1" id="KW-0805">Transcription regulation</keyword>
<dbReference type="Gene3D" id="1.10.10.10">
    <property type="entry name" value="Winged helix-like DNA-binding domain superfamily/Winged helix DNA-binding domain"/>
    <property type="match status" value="1"/>
</dbReference>
<dbReference type="InterPro" id="IPR011991">
    <property type="entry name" value="ArsR-like_HTH"/>
</dbReference>
<keyword evidence="2" id="KW-0238">DNA-binding</keyword>
<dbReference type="SMART" id="SM00418">
    <property type="entry name" value="HTH_ARSR"/>
    <property type="match status" value="1"/>
</dbReference>
<sequence>MLRIHFTGDDLPRTRLAAGPDAMWEGLLSLYRLRRPQGAAVFGRWRRRVGPKVPDSARMLTDLVPSAGYAVDFLTPVTTSGTLRDGVEALRGTRRTRLRGDLAELAARHPGRPVPGWVAELAAGRTETVAKMADAVTEYAEVCLTPDWDRIDAEVRHDLALRTRAHAEGGWPKVLGGIHPSARWSYPVLELDYPADHDIVLDGRGLVLQPSVFCWGAPVTLLDPELPPVLTYPVADEARWPVSPSPASREKAVAALLGRTRARVLVTIAVGACNTTQLARRAAIPVPTASHQARVLREARLITTRREGNQVLHTLTPLGAALLNGTVAPPADPL</sequence>
<dbReference type="PANTHER" id="PTHR43132:SF8">
    <property type="entry name" value="HTH-TYPE TRANSCRIPTIONAL REGULATOR KMTR"/>
    <property type="match status" value="1"/>
</dbReference>
<dbReference type="GO" id="GO:0003700">
    <property type="term" value="F:DNA-binding transcription factor activity"/>
    <property type="evidence" value="ECO:0007669"/>
    <property type="project" value="InterPro"/>
</dbReference>
<dbReference type="InterPro" id="IPR036388">
    <property type="entry name" value="WH-like_DNA-bd_sf"/>
</dbReference>
<keyword evidence="3" id="KW-0804">Transcription</keyword>
<dbReference type="PROSITE" id="PS50987">
    <property type="entry name" value="HTH_ARSR_2"/>
    <property type="match status" value="1"/>
</dbReference>
<gene>
    <name evidence="5" type="ORF">EBO15_38755</name>
</gene>
<evidence type="ECO:0000256" key="1">
    <source>
        <dbReference type="ARBA" id="ARBA00023015"/>
    </source>
</evidence>
<dbReference type="CDD" id="cd00090">
    <property type="entry name" value="HTH_ARSR"/>
    <property type="match status" value="1"/>
</dbReference>
<evidence type="ECO:0000256" key="3">
    <source>
        <dbReference type="ARBA" id="ARBA00023163"/>
    </source>
</evidence>
<evidence type="ECO:0000256" key="2">
    <source>
        <dbReference type="ARBA" id="ARBA00023125"/>
    </source>
</evidence>
<evidence type="ECO:0000313" key="5">
    <source>
        <dbReference type="EMBL" id="RMI36395.1"/>
    </source>
</evidence>
<protein>
    <submittedName>
        <fullName evidence="5">ArsR family transcriptional regulator</fullName>
    </submittedName>
</protein>
<dbReference type="Proteomes" id="UP000282674">
    <property type="component" value="Unassembled WGS sequence"/>
</dbReference>
<evidence type="ECO:0000313" key="6">
    <source>
        <dbReference type="Proteomes" id="UP000282674"/>
    </source>
</evidence>
<dbReference type="RefSeq" id="WP_122199447.1">
    <property type="nucleotide sequence ID" value="NZ_JBHSKC010000025.1"/>
</dbReference>
<proteinExistence type="predicted"/>
<organism evidence="5 6">
    <name type="scientific">Actinomadura harenae</name>
    <dbReference type="NCBI Taxonomy" id="2483351"/>
    <lineage>
        <taxon>Bacteria</taxon>
        <taxon>Bacillati</taxon>
        <taxon>Actinomycetota</taxon>
        <taxon>Actinomycetes</taxon>
        <taxon>Streptosporangiales</taxon>
        <taxon>Thermomonosporaceae</taxon>
        <taxon>Actinomadura</taxon>
    </lineage>
</organism>
<accession>A0A3M2LK57</accession>
<dbReference type="AlphaFoldDB" id="A0A3M2LK57"/>
<dbReference type="OrthoDB" id="3808065at2"/>
<dbReference type="GO" id="GO:0003677">
    <property type="term" value="F:DNA binding"/>
    <property type="evidence" value="ECO:0007669"/>
    <property type="project" value="UniProtKB-KW"/>
</dbReference>
<dbReference type="InterPro" id="IPR001845">
    <property type="entry name" value="HTH_ArsR_DNA-bd_dom"/>
</dbReference>
<keyword evidence="6" id="KW-1185">Reference proteome</keyword>